<sequence length="572" mass="63950">MIRKTNQNLGLYSFLSELPHPKTYKGKIMLVAFLGTHVPLLSLLLHFLISNSFSLDMTVRVLAIALVATLVGTGITLYVLHKLLAPVILTSSALRKYYNQKQLPSLPTQYTDEVGTLMADTVQTLNKLDQVIEHLTNYDNLTGLPNRVLFTDRLQQALSNAEGKNRLLGVICLHLPNFREINNALGSDVSNQLLRIVAQKLNAYVGRTDLLCHLNSNEFAIALPDLTTSEEAIPFCQSLLREFALPISIQGNQLHIQANLGITVYPFDGNNVDQLLQNAHTAVDEAKRRAPNSYQFFGTEMNAQLQERLVLETQLRYALERNELQLHYQPRVDANSGKILGAEALIRWQNPQLGFVSPVKFIPIAEANGLIIPIGEWVLRTACNQNRLWKEAGLPPLRVAVNLSARQLAQPNLVDLVAQILAETNLSVDDLELEVTESLIMENVEHSIKVLQELHEMGITLALDDFGTGFSSLNYLRRFPIDILKIDRSFVNNVVVNQEDAAVTNTIINLAKDLNLHITAEGVETQEQFEYLKIKGCDEIQGYYFSKPLPSSAITELLQKNHQSLQQKVAAV</sequence>
<feature type="domain" description="GGDEF" evidence="3">
    <location>
        <begin position="166"/>
        <end position="299"/>
    </location>
</feature>
<evidence type="ECO:0000259" key="3">
    <source>
        <dbReference type="PROSITE" id="PS50887"/>
    </source>
</evidence>
<dbReference type="NCBIfam" id="TIGR00254">
    <property type="entry name" value="GGDEF"/>
    <property type="match status" value="1"/>
</dbReference>
<dbReference type="KEGG" id="cep:Cri9333_0260"/>
<feature type="domain" description="EAL" evidence="2">
    <location>
        <begin position="308"/>
        <end position="562"/>
    </location>
</feature>
<dbReference type="Proteomes" id="UP000010472">
    <property type="component" value="Chromosome"/>
</dbReference>
<feature type="transmembrane region" description="Helical" evidence="1">
    <location>
        <begin position="61"/>
        <end position="80"/>
    </location>
</feature>
<dbReference type="SUPFAM" id="SSF141868">
    <property type="entry name" value="EAL domain-like"/>
    <property type="match status" value="1"/>
</dbReference>
<dbReference type="CDD" id="cd01949">
    <property type="entry name" value="GGDEF"/>
    <property type="match status" value="1"/>
</dbReference>
<dbReference type="EMBL" id="CP003620">
    <property type="protein sequence ID" value="AFZ11250.1"/>
    <property type="molecule type" value="Genomic_DNA"/>
</dbReference>
<feature type="transmembrane region" description="Helical" evidence="1">
    <location>
        <begin position="28"/>
        <end position="49"/>
    </location>
</feature>
<proteinExistence type="predicted"/>
<organism evidence="4 5">
    <name type="scientific">Crinalium epipsammum PCC 9333</name>
    <dbReference type="NCBI Taxonomy" id="1173022"/>
    <lineage>
        <taxon>Bacteria</taxon>
        <taxon>Bacillati</taxon>
        <taxon>Cyanobacteriota</taxon>
        <taxon>Cyanophyceae</taxon>
        <taxon>Gomontiellales</taxon>
        <taxon>Gomontiellaceae</taxon>
        <taxon>Crinalium</taxon>
    </lineage>
</organism>
<dbReference type="Gene3D" id="3.20.20.450">
    <property type="entry name" value="EAL domain"/>
    <property type="match status" value="1"/>
</dbReference>
<evidence type="ECO:0000313" key="5">
    <source>
        <dbReference type="Proteomes" id="UP000010472"/>
    </source>
</evidence>
<dbReference type="STRING" id="1173022.Cri9333_0260"/>
<dbReference type="OrthoDB" id="9787983at2"/>
<gene>
    <name evidence="4" type="ORF">Cri9333_0260</name>
</gene>
<dbReference type="Gene3D" id="3.30.70.270">
    <property type="match status" value="1"/>
</dbReference>
<dbReference type="SMART" id="SM00267">
    <property type="entry name" value="GGDEF"/>
    <property type="match status" value="1"/>
</dbReference>
<dbReference type="RefSeq" id="WP_015201393.1">
    <property type="nucleotide sequence ID" value="NC_019753.1"/>
</dbReference>
<dbReference type="PROSITE" id="PS50883">
    <property type="entry name" value="EAL"/>
    <property type="match status" value="1"/>
</dbReference>
<dbReference type="PATRIC" id="fig|1173022.3.peg.280"/>
<reference evidence="4 5" key="1">
    <citation type="submission" date="2012-06" db="EMBL/GenBank/DDBJ databases">
        <title>Finished chromosome of genome of Crinalium epipsammum PCC 9333.</title>
        <authorList>
            <consortium name="US DOE Joint Genome Institute"/>
            <person name="Gugger M."/>
            <person name="Coursin T."/>
            <person name="Rippka R."/>
            <person name="Tandeau De Marsac N."/>
            <person name="Huntemann M."/>
            <person name="Wei C.-L."/>
            <person name="Han J."/>
            <person name="Detter J.C."/>
            <person name="Han C."/>
            <person name="Tapia R."/>
            <person name="Davenport K."/>
            <person name="Daligault H."/>
            <person name="Erkkila T."/>
            <person name="Gu W."/>
            <person name="Munk A.C.C."/>
            <person name="Teshima H."/>
            <person name="Xu Y."/>
            <person name="Chain P."/>
            <person name="Chen A."/>
            <person name="Krypides N."/>
            <person name="Mavromatis K."/>
            <person name="Markowitz V."/>
            <person name="Szeto E."/>
            <person name="Ivanova N."/>
            <person name="Mikhailova N."/>
            <person name="Ovchinnikova G."/>
            <person name="Pagani I."/>
            <person name="Pati A."/>
            <person name="Goodwin L."/>
            <person name="Peters L."/>
            <person name="Pitluck S."/>
            <person name="Woyke T."/>
            <person name="Kerfeld C."/>
        </authorList>
    </citation>
    <scope>NUCLEOTIDE SEQUENCE [LARGE SCALE GENOMIC DNA]</scope>
    <source>
        <strain evidence="4 5">PCC 9333</strain>
    </source>
</reference>
<dbReference type="InterPro" id="IPR043128">
    <property type="entry name" value="Rev_trsase/Diguanyl_cyclase"/>
</dbReference>
<keyword evidence="1" id="KW-1133">Transmembrane helix</keyword>
<keyword evidence="5" id="KW-1185">Reference proteome</keyword>
<dbReference type="CDD" id="cd01948">
    <property type="entry name" value="EAL"/>
    <property type="match status" value="1"/>
</dbReference>
<dbReference type="InterPro" id="IPR035919">
    <property type="entry name" value="EAL_sf"/>
</dbReference>
<dbReference type="eggNOG" id="COG5001">
    <property type="taxonomic scope" value="Bacteria"/>
</dbReference>
<dbReference type="InterPro" id="IPR050706">
    <property type="entry name" value="Cyclic-di-GMP_PDE-like"/>
</dbReference>
<dbReference type="GO" id="GO:0071111">
    <property type="term" value="F:cyclic-guanylate-specific phosphodiesterase activity"/>
    <property type="evidence" value="ECO:0007669"/>
    <property type="project" value="InterPro"/>
</dbReference>
<keyword evidence="1" id="KW-0472">Membrane</keyword>
<dbReference type="InterPro" id="IPR001633">
    <property type="entry name" value="EAL_dom"/>
</dbReference>
<dbReference type="PANTHER" id="PTHR33121:SF71">
    <property type="entry name" value="OXYGEN SENSOR PROTEIN DOSP"/>
    <property type="match status" value="1"/>
</dbReference>
<keyword evidence="1" id="KW-0812">Transmembrane</keyword>
<dbReference type="InterPro" id="IPR029787">
    <property type="entry name" value="Nucleotide_cyclase"/>
</dbReference>
<evidence type="ECO:0000259" key="2">
    <source>
        <dbReference type="PROSITE" id="PS50883"/>
    </source>
</evidence>
<dbReference type="SUPFAM" id="SSF55073">
    <property type="entry name" value="Nucleotide cyclase"/>
    <property type="match status" value="1"/>
</dbReference>
<dbReference type="InterPro" id="IPR000160">
    <property type="entry name" value="GGDEF_dom"/>
</dbReference>
<accession>K9VVN9</accession>
<evidence type="ECO:0000256" key="1">
    <source>
        <dbReference type="SAM" id="Phobius"/>
    </source>
</evidence>
<protein>
    <submittedName>
        <fullName evidence="4">Diguanylate cyclase/phosphodiesterase</fullName>
    </submittedName>
</protein>
<dbReference type="PANTHER" id="PTHR33121">
    <property type="entry name" value="CYCLIC DI-GMP PHOSPHODIESTERASE PDEF"/>
    <property type="match status" value="1"/>
</dbReference>
<evidence type="ECO:0000313" key="4">
    <source>
        <dbReference type="EMBL" id="AFZ11250.1"/>
    </source>
</evidence>
<name>K9VVN9_9CYAN</name>
<dbReference type="Pfam" id="PF00990">
    <property type="entry name" value="GGDEF"/>
    <property type="match status" value="1"/>
</dbReference>
<dbReference type="AlphaFoldDB" id="K9VVN9"/>
<dbReference type="PROSITE" id="PS50887">
    <property type="entry name" value="GGDEF"/>
    <property type="match status" value="1"/>
</dbReference>
<dbReference type="FunFam" id="3.20.20.450:FF:000001">
    <property type="entry name" value="Cyclic di-GMP phosphodiesterase yahA"/>
    <property type="match status" value="1"/>
</dbReference>
<dbReference type="HOGENOM" id="CLU_000445_70_50_3"/>
<dbReference type="Pfam" id="PF00563">
    <property type="entry name" value="EAL"/>
    <property type="match status" value="1"/>
</dbReference>
<dbReference type="SMART" id="SM00052">
    <property type="entry name" value="EAL"/>
    <property type="match status" value="1"/>
</dbReference>